<keyword evidence="2" id="KW-0813">Transport</keyword>
<evidence type="ECO:0000256" key="1">
    <source>
        <dbReference type="ARBA" id="ARBA00004141"/>
    </source>
</evidence>
<evidence type="ECO:0000256" key="5">
    <source>
        <dbReference type="ARBA" id="ARBA00022605"/>
    </source>
</evidence>
<feature type="transmembrane region" description="Helical" evidence="10">
    <location>
        <begin position="220"/>
        <end position="253"/>
    </location>
</feature>
<dbReference type="InterPro" id="IPR059112">
    <property type="entry name" value="CysZ/EI24"/>
</dbReference>
<dbReference type="GO" id="GO:0009675">
    <property type="term" value="F:high-affinity sulfate:proton symporter activity"/>
    <property type="evidence" value="ECO:0007669"/>
    <property type="project" value="TreeGrafter"/>
</dbReference>
<keyword evidence="3" id="KW-1003">Cell membrane</keyword>
<evidence type="ECO:0000256" key="9">
    <source>
        <dbReference type="ARBA" id="ARBA00023136"/>
    </source>
</evidence>
<keyword evidence="8" id="KW-0764">Sulfate transport</keyword>
<comment type="subcellular location">
    <subcellularLocation>
        <location evidence="1">Membrane</location>
        <topology evidence="1">Multi-pass membrane protein</topology>
    </subcellularLocation>
</comment>
<evidence type="ECO:0000313" key="11">
    <source>
        <dbReference type="EMBL" id="NLR91217.1"/>
    </source>
</evidence>
<dbReference type="GO" id="GO:0000103">
    <property type="term" value="P:sulfate assimilation"/>
    <property type="evidence" value="ECO:0007669"/>
    <property type="project" value="TreeGrafter"/>
</dbReference>
<evidence type="ECO:0000313" key="12">
    <source>
        <dbReference type="Proteomes" id="UP000585050"/>
    </source>
</evidence>
<keyword evidence="12" id="KW-1185">Reference proteome</keyword>
<dbReference type="Pfam" id="PF07264">
    <property type="entry name" value="EI24"/>
    <property type="match status" value="1"/>
</dbReference>
<keyword evidence="4" id="KW-0997">Cell inner membrane</keyword>
<dbReference type="Proteomes" id="UP000585050">
    <property type="component" value="Unassembled WGS sequence"/>
</dbReference>
<dbReference type="RefSeq" id="WP_168881914.1">
    <property type="nucleotide sequence ID" value="NZ_JABAIL010000002.1"/>
</dbReference>
<dbReference type="GO" id="GO:0005886">
    <property type="term" value="C:plasma membrane"/>
    <property type="evidence" value="ECO:0007669"/>
    <property type="project" value="TreeGrafter"/>
</dbReference>
<evidence type="ECO:0000256" key="8">
    <source>
        <dbReference type="ARBA" id="ARBA00023032"/>
    </source>
</evidence>
<dbReference type="PANTHER" id="PTHR37468">
    <property type="entry name" value="SULFATE TRANSPORTER CYSZ"/>
    <property type="match status" value="1"/>
</dbReference>
<reference evidence="11 12" key="1">
    <citation type="submission" date="2020-04" db="EMBL/GenBank/DDBJ databases">
        <title>Flammeovirga sp. SR4, a novel species isolated from seawater.</title>
        <authorList>
            <person name="Wang X."/>
        </authorList>
    </citation>
    <scope>NUCLEOTIDE SEQUENCE [LARGE SCALE GENOMIC DNA]</scope>
    <source>
        <strain evidence="11 12">SR4</strain>
    </source>
</reference>
<sequence>MKPLNYYKTVSLSLKNYSKAFQFIKEHQLTKYYIYISFFALLLSFLIISGGLYLSHQTIQAVEQFSMVISFKEWVASSFPSIADSLVYWSLFFLIEVPILISGFLVFPVILNTITFPILDSLTEKVNTILFEPDATSSMNLKRMMNMFFEITIPNAFKSIIYSLILLPFSFIPVIGPLVVVISISINAYYLGFDVLDNYFENWNIKVDQSKRFIRSHKKVSICTGLGGSLIAMIPIIGGVLSPALSIVAGGLILKELEVYETFKNDI</sequence>
<name>A0A7X8XVC0_9BACT</name>
<dbReference type="InterPro" id="IPR050480">
    <property type="entry name" value="CysZ-like"/>
</dbReference>
<proteinExistence type="predicted"/>
<accession>A0A7X8XVC0</accession>
<dbReference type="GO" id="GO:0019344">
    <property type="term" value="P:cysteine biosynthetic process"/>
    <property type="evidence" value="ECO:0007669"/>
    <property type="project" value="TreeGrafter"/>
</dbReference>
<feature type="transmembrane region" description="Helical" evidence="10">
    <location>
        <begin position="171"/>
        <end position="191"/>
    </location>
</feature>
<dbReference type="AlphaFoldDB" id="A0A7X8XVC0"/>
<protein>
    <submittedName>
        <fullName evidence="11">EI24 domain-containing protein</fullName>
    </submittedName>
</protein>
<comment type="caution">
    <text evidence="11">The sequence shown here is derived from an EMBL/GenBank/DDBJ whole genome shotgun (WGS) entry which is preliminary data.</text>
</comment>
<organism evidence="11 12">
    <name type="scientific">Flammeovirga agarivorans</name>
    <dbReference type="NCBI Taxonomy" id="2726742"/>
    <lineage>
        <taxon>Bacteria</taxon>
        <taxon>Pseudomonadati</taxon>
        <taxon>Bacteroidota</taxon>
        <taxon>Cytophagia</taxon>
        <taxon>Cytophagales</taxon>
        <taxon>Flammeovirgaceae</taxon>
        <taxon>Flammeovirga</taxon>
    </lineage>
</organism>
<dbReference type="PANTHER" id="PTHR37468:SF1">
    <property type="entry name" value="SULFATE TRANSPORTER CYSZ"/>
    <property type="match status" value="1"/>
</dbReference>
<keyword evidence="9 10" id="KW-0472">Membrane</keyword>
<evidence type="ECO:0000256" key="7">
    <source>
        <dbReference type="ARBA" id="ARBA00022989"/>
    </source>
</evidence>
<keyword evidence="5" id="KW-0028">Amino-acid biosynthesis</keyword>
<gene>
    <name evidence="11" type="ORF">HGP29_08360</name>
</gene>
<evidence type="ECO:0000256" key="10">
    <source>
        <dbReference type="SAM" id="Phobius"/>
    </source>
</evidence>
<feature type="transmembrane region" description="Helical" evidence="10">
    <location>
        <begin position="86"/>
        <end position="111"/>
    </location>
</feature>
<evidence type="ECO:0000256" key="2">
    <source>
        <dbReference type="ARBA" id="ARBA00022448"/>
    </source>
</evidence>
<keyword evidence="6 10" id="KW-0812">Transmembrane</keyword>
<evidence type="ECO:0000256" key="6">
    <source>
        <dbReference type="ARBA" id="ARBA00022692"/>
    </source>
</evidence>
<feature type="transmembrane region" description="Helical" evidence="10">
    <location>
        <begin position="147"/>
        <end position="165"/>
    </location>
</feature>
<evidence type="ECO:0000256" key="4">
    <source>
        <dbReference type="ARBA" id="ARBA00022519"/>
    </source>
</evidence>
<feature type="transmembrane region" description="Helical" evidence="10">
    <location>
        <begin position="32"/>
        <end position="54"/>
    </location>
</feature>
<evidence type="ECO:0000256" key="3">
    <source>
        <dbReference type="ARBA" id="ARBA00022475"/>
    </source>
</evidence>
<keyword evidence="7 10" id="KW-1133">Transmembrane helix</keyword>
<dbReference type="EMBL" id="JABAIL010000002">
    <property type="protein sequence ID" value="NLR91217.1"/>
    <property type="molecule type" value="Genomic_DNA"/>
</dbReference>